<dbReference type="GO" id="GO:0016787">
    <property type="term" value="F:hydrolase activity"/>
    <property type="evidence" value="ECO:0007669"/>
    <property type="project" value="UniProtKB-KW"/>
</dbReference>
<protein>
    <submittedName>
        <fullName evidence="4">Helicase SNF2</fullName>
    </submittedName>
</protein>
<keyword evidence="1" id="KW-0378">Hydrolase</keyword>
<sequence>MEDLKRFKNKSGQNTNYQKLVELSRPRELIEKEVLHYYISGLMNEHLVNFKISIECNSLSDQEIERIISYIHHGITFRTYQVSSLLSRGDYLNVKSFRKLETSQSRTAGSFLLVKDNDAYNFLLELITDSPVYLVETGQRARVGEKLKPALFLSGTEDLININIKEDEYQLYRAPYHEVYWTVIDSIVHPINMLEFNSLPDEIRIPGDKKGEFIFEVLPALEKKYDLEIDNYFRKYELHSEEPVITLYFDYIQGNILCNADIEIKGEHISGIEALSRDFDLREYTRSSKGSNLWYLQDNRAVKDLLNLMHDYGFHVRPEEFILRNKEDIIDFITDGFIHLPEEWQLVTTDSFDELEIRTVQLEPIIELKEGDGIDWFEFEVYYNLGGKTFTSSELKKMISQNQHGESYINIDRRYFILQESQQEEGLTKLLDTAEEGYEGDYRSSFYNLLYYKNLIEEAGIRCRGNRVYNSLQEDITAGSLVKEVSIPQRVQDVLRNYQRQGYYWLRFLNKYHLGGILADDMGLGKTIQTLTLLVSLELNKPALVICPRTLIYNWAEEVDKFFPDLKYLVYYGTPEERNEMLDDLQEYELLITSYSIISRDYEKLNDNGLEFAYCILDEAHHIKNHRTKRAQGVKKIKAERKLALTGTPLENSIDELWSIFDFLMPAYLYRYSRFKKEYLNPITKGNDQEKLQEFKKRVAPFILRRNKDEVLTELPEKTINIQYVEMTKLQEDTYQLILDQLKGELLASVQEKGFDRSRINILAALTRLRQVCNHPSLVLNNFEHSAHKEGSGKLAALSEIVQEAVDGGHKIIVFSQFVRMLKIIREDFEKRGVSFEYLDGSTRDRMSRVKSFNQDDRIKAFLISLKAGGIGLNLTAADIVIHVDPWWNPMVERQATDRAHRLGQENRVMVYKLITKGTVEEKMIKLQRRKEDLFNNIVEDNVNPLKQITWEDIQELLDI</sequence>
<dbReference type="Proteomes" id="UP000665020">
    <property type="component" value="Chromosome"/>
</dbReference>
<dbReference type="Pfam" id="PF00176">
    <property type="entry name" value="SNF2-rel_dom"/>
    <property type="match status" value="1"/>
</dbReference>
<dbReference type="SMART" id="SM00487">
    <property type="entry name" value="DEXDc"/>
    <property type="match status" value="1"/>
</dbReference>
<dbReference type="InterPro" id="IPR038718">
    <property type="entry name" value="SNF2-like_sf"/>
</dbReference>
<evidence type="ECO:0000259" key="3">
    <source>
        <dbReference type="SMART" id="SM00490"/>
    </source>
</evidence>
<organism evidence="4 5">
    <name type="scientific">Iocasia fonsfrigidae</name>
    <dbReference type="NCBI Taxonomy" id="2682810"/>
    <lineage>
        <taxon>Bacteria</taxon>
        <taxon>Bacillati</taxon>
        <taxon>Bacillota</taxon>
        <taxon>Clostridia</taxon>
        <taxon>Halanaerobiales</taxon>
        <taxon>Halanaerobiaceae</taxon>
        <taxon>Iocasia</taxon>
    </lineage>
</organism>
<keyword evidence="4" id="KW-0347">Helicase</keyword>
<evidence type="ECO:0000259" key="2">
    <source>
        <dbReference type="SMART" id="SM00487"/>
    </source>
</evidence>
<dbReference type="EMBL" id="CP046640">
    <property type="protein sequence ID" value="QTL99659.1"/>
    <property type="molecule type" value="Genomic_DNA"/>
</dbReference>
<keyword evidence="5" id="KW-1185">Reference proteome</keyword>
<dbReference type="InterPro" id="IPR027417">
    <property type="entry name" value="P-loop_NTPase"/>
</dbReference>
<feature type="domain" description="Helicase C-terminal" evidence="3">
    <location>
        <begin position="823"/>
        <end position="904"/>
    </location>
</feature>
<dbReference type="InterPro" id="IPR001650">
    <property type="entry name" value="Helicase_C-like"/>
</dbReference>
<name>A0A8A7KJ93_9FIRM</name>
<dbReference type="Pfam" id="PF00271">
    <property type="entry name" value="Helicase_C"/>
    <property type="match status" value="1"/>
</dbReference>
<dbReference type="CDD" id="cd18793">
    <property type="entry name" value="SF2_C_SNF"/>
    <property type="match status" value="1"/>
</dbReference>
<dbReference type="CDD" id="cd18012">
    <property type="entry name" value="DEXQc_arch_SWI2_SNF2"/>
    <property type="match status" value="1"/>
</dbReference>
<keyword evidence="4" id="KW-0067">ATP-binding</keyword>
<keyword evidence="4" id="KW-0547">Nucleotide-binding</keyword>
<feature type="domain" description="Helicase ATP-binding" evidence="2">
    <location>
        <begin position="491"/>
        <end position="679"/>
    </location>
</feature>
<dbReference type="Gene3D" id="3.40.50.300">
    <property type="entry name" value="P-loop containing nucleotide triphosphate hydrolases"/>
    <property type="match status" value="1"/>
</dbReference>
<dbReference type="AlphaFoldDB" id="A0A8A7KJ93"/>
<dbReference type="GO" id="GO:0005524">
    <property type="term" value="F:ATP binding"/>
    <property type="evidence" value="ECO:0007669"/>
    <property type="project" value="InterPro"/>
</dbReference>
<dbReference type="Pfam" id="PF08455">
    <property type="entry name" value="SNF2_assoc"/>
    <property type="match status" value="1"/>
</dbReference>
<dbReference type="PANTHER" id="PTHR10799">
    <property type="entry name" value="SNF2/RAD54 HELICASE FAMILY"/>
    <property type="match status" value="1"/>
</dbReference>
<reference evidence="4" key="1">
    <citation type="submission" date="2019-12" db="EMBL/GenBank/DDBJ databases">
        <authorList>
            <person name="zhang j."/>
            <person name="sun C.M."/>
        </authorList>
    </citation>
    <scope>NUCLEOTIDE SEQUENCE</scope>
    <source>
        <strain evidence="4">NS-1</strain>
    </source>
</reference>
<dbReference type="GO" id="GO:0004386">
    <property type="term" value="F:helicase activity"/>
    <property type="evidence" value="ECO:0007669"/>
    <property type="project" value="UniProtKB-KW"/>
</dbReference>
<dbReference type="KEGG" id="ifn:GM661_17715"/>
<dbReference type="InterPro" id="IPR014001">
    <property type="entry name" value="Helicase_ATP-bd"/>
</dbReference>
<evidence type="ECO:0000313" key="4">
    <source>
        <dbReference type="EMBL" id="QTL99659.1"/>
    </source>
</evidence>
<dbReference type="Gene3D" id="3.40.50.10810">
    <property type="entry name" value="Tandem AAA-ATPase domain"/>
    <property type="match status" value="1"/>
</dbReference>
<gene>
    <name evidence="4" type="ORF">GM661_17715</name>
</gene>
<dbReference type="SMART" id="SM00490">
    <property type="entry name" value="HELICc"/>
    <property type="match status" value="1"/>
</dbReference>
<dbReference type="InterPro" id="IPR000330">
    <property type="entry name" value="SNF2_N"/>
</dbReference>
<proteinExistence type="predicted"/>
<dbReference type="InterPro" id="IPR013663">
    <property type="entry name" value="Helicase_SWF/SNF/SWI_bac"/>
</dbReference>
<evidence type="ECO:0000313" key="5">
    <source>
        <dbReference type="Proteomes" id="UP000665020"/>
    </source>
</evidence>
<accession>A0A8A7KJ93</accession>
<dbReference type="SUPFAM" id="SSF52540">
    <property type="entry name" value="P-loop containing nucleoside triphosphate hydrolases"/>
    <property type="match status" value="2"/>
</dbReference>
<dbReference type="RefSeq" id="WP_230867986.1">
    <property type="nucleotide sequence ID" value="NZ_CP046640.1"/>
</dbReference>
<dbReference type="InterPro" id="IPR049730">
    <property type="entry name" value="SNF2/RAD54-like_C"/>
</dbReference>
<evidence type="ECO:0000256" key="1">
    <source>
        <dbReference type="ARBA" id="ARBA00022801"/>
    </source>
</evidence>